<dbReference type="EMBL" id="BAABME010000937">
    <property type="protein sequence ID" value="GAA0146488.1"/>
    <property type="molecule type" value="Genomic_DNA"/>
</dbReference>
<keyword evidence="9" id="KW-1185">Reference proteome</keyword>
<name>A0AAV3P5L4_LITER</name>
<evidence type="ECO:0000256" key="3">
    <source>
        <dbReference type="ARBA" id="ARBA00022692"/>
    </source>
</evidence>
<dbReference type="GO" id="GO:0015245">
    <property type="term" value="F:fatty acid transmembrane transporter activity"/>
    <property type="evidence" value="ECO:0007669"/>
    <property type="project" value="TreeGrafter"/>
</dbReference>
<evidence type="ECO:0000256" key="1">
    <source>
        <dbReference type="ARBA" id="ARBA00004370"/>
    </source>
</evidence>
<proteinExistence type="inferred from homology"/>
<evidence type="ECO:0000256" key="2">
    <source>
        <dbReference type="ARBA" id="ARBA00007590"/>
    </source>
</evidence>
<dbReference type="InterPro" id="IPR044890">
    <property type="entry name" value="TMEM14_sf"/>
</dbReference>
<dbReference type="Proteomes" id="UP001454036">
    <property type="component" value="Unassembled WGS sequence"/>
</dbReference>
<comment type="subcellular location">
    <subcellularLocation>
        <location evidence="1">Membrane</location>
    </subcellularLocation>
</comment>
<dbReference type="PANTHER" id="PTHR12668:SF37">
    <property type="entry name" value="PROTEIN FATTY ACID EXPORT 2, CHLOROPLASTIC"/>
    <property type="match status" value="1"/>
</dbReference>
<dbReference type="Gene3D" id="1.10.10.1740">
    <property type="entry name" value="Transmembrane protein 14-like"/>
    <property type="match status" value="1"/>
</dbReference>
<evidence type="ECO:0000256" key="5">
    <source>
        <dbReference type="ARBA" id="ARBA00023136"/>
    </source>
</evidence>
<feature type="compositionally biased region" description="Gly residues" evidence="6">
    <location>
        <begin position="97"/>
        <end position="121"/>
    </location>
</feature>
<evidence type="ECO:0008006" key="10">
    <source>
        <dbReference type="Google" id="ProtNLM"/>
    </source>
</evidence>
<evidence type="ECO:0000313" key="9">
    <source>
        <dbReference type="Proteomes" id="UP001454036"/>
    </source>
</evidence>
<keyword evidence="3 7" id="KW-0812">Transmembrane</keyword>
<feature type="transmembrane region" description="Helical" evidence="7">
    <location>
        <begin position="174"/>
        <end position="190"/>
    </location>
</feature>
<comment type="caution">
    <text evidence="8">The sequence shown here is derived from an EMBL/GenBank/DDBJ whole genome shotgun (WGS) entry which is preliminary data.</text>
</comment>
<dbReference type="GO" id="GO:0009706">
    <property type="term" value="C:chloroplast inner membrane"/>
    <property type="evidence" value="ECO:0007669"/>
    <property type="project" value="TreeGrafter"/>
</dbReference>
<gene>
    <name evidence="8" type="ORF">LIER_06424</name>
</gene>
<comment type="similarity">
    <text evidence="2">Belongs to the TMEM14 family.</text>
</comment>
<reference evidence="8 9" key="1">
    <citation type="submission" date="2024-01" db="EMBL/GenBank/DDBJ databases">
        <title>The complete chloroplast genome sequence of Lithospermum erythrorhizon: insights into the phylogenetic relationship among Boraginaceae species and the maternal lineages of purple gromwells.</title>
        <authorList>
            <person name="Okada T."/>
            <person name="Watanabe K."/>
        </authorList>
    </citation>
    <scope>NUCLEOTIDE SEQUENCE [LARGE SCALE GENOMIC DNA]</scope>
</reference>
<feature type="transmembrane region" description="Helical" evidence="7">
    <location>
        <begin position="150"/>
        <end position="167"/>
    </location>
</feature>
<dbReference type="PANTHER" id="PTHR12668">
    <property type="entry name" value="TRANSMEMBRANE PROTEIN 14, 15"/>
    <property type="match status" value="1"/>
</dbReference>
<dbReference type="AlphaFoldDB" id="A0AAV3P5L4"/>
<feature type="compositionally biased region" description="Acidic residues" evidence="6">
    <location>
        <begin position="122"/>
        <end position="133"/>
    </location>
</feature>
<organism evidence="8 9">
    <name type="scientific">Lithospermum erythrorhizon</name>
    <name type="common">Purple gromwell</name>
    <name type="synonym">Lithospermum officinale var. erythrorhizon</name>
    <dbReference type="NCBI Taxonomy" id="34254"/>
    <lineage>
        <taxon>Eukaryota</taxon>
        <taxon>Viridiplantae</taxon>
        <taxon>Streptophyta</taxon>
        <taxon>Embryophyta</taxon>
        <taxon>Tracheophyta</taxon>
        <taxon>Spermatophyta</taxon>
        <taxon>Magnoliopsida</taxon>
        <taxon>eudicotyledons</taxon>
        <taxon>Gunneridae</taxon>
        <taxon>Pentapetalae</taxon>
        <taxon>asterids</taxon>
        <taxon>lamiids</taxon>
        <taxon>Boraginales</taxon>
        <taxon>Boraginaceae</taxon>
        <taxon>Boraginoideae</taxon>
        <taxon>Lithospermeae</taxon>
        <taxon>Lithospermum</taxon>
    </lineage>
</organism>
<evidence type="ECO:0000256" key="7">
    <source>
        <dbReference type="SAM" id="Phobius"/>
    </source>
</evidence>
<keyword evidence="5 7" id="KW-0472">Membrane</keyword>
<sequence length="250" mass="26032">MAELLAVSQTSLMLFLQHRLQPSSWRQQSPIRSQLHSLTSKMDLLTIRPPSSQTISFHQRQLSPWGLAASVTSDTKVPTTFMVNSGVERDNILPDSGGSGGDFGSTGGKGGGGGGDNGGSGDNDEKEGSDESGDEKGNNKSGAMSMSQKLTLGYAILVGIGGVAGYLKSRSQKSLIAGGASAAILYYVYTQLPTNTVLASSIGLGCSAALLVMMGSRFKRSGKVFPAGVVSFVSFVMTGGYLHGIMRGMH</sequence>
<feature type="transmembrane region" description="Helical" evidence="7">
    <location>
        <begin position="196"/>
        <end position="213"/>
    </location>
</feature>
<evidence type="ECO:0000256" key="6">
    <source>
        <dbReference type="SAM" id="MobiDB-lite"/>
    </source>
</evidence>
<dbReference type="InterPro" id="IPR005349">
    <property type="entry name" value="TMEM14"/>
</dbReference>
<feature type="region of interest" description="Disordered" evidence="6">
    <location>
        <begin position="86"/>
        <end position="143"/>
    </location>
</feature>
<feature type="transmembrane region" description="Helical" evidence="7">
    <location>
        <begin position="225"/>
        <end position="246"/>
    </location>
</feature>
<dbReference type="Pfam" id="PF03647">
    <property type="entry name" value="Tmemb_14"/>
    <property type="match status" value="1"/>
</dbReference>
<evidence type="ECO:0000256" key="4">
    <source>
        <dbReference type="ARBA" id="ARBA00022989"/>
    </source>
</evidence>
<keyword evidence="4 7" id="KW-1133">Transmembrane helix</keyword>
<protein>
    <recommendedName>
        <fullName evidence="10">Transmembrane protein 14</fullName>
    </recommendedName>
</protein>
<evidence type="ECO:0000313" key="8">
    <source>
        <dbReference type="EMBL" id="GAA0146488.1"/>
    </source>
</evidence>
<accession>A0AAV3P5L4</accession>